<keyword evidence="3" id="KW-0804">Transcription</keyword>
<proteinExistence type="predicted"/>
<evidence type="ECO:0000259" key="4">
    <source>
        <dbReference type="PROSITE" id="PS51118"/>
    </source>
</evidence>
<dbReference type="PANTHER" id="PTHR33204">
    <property type="entry name" value="TRANSCRIPTIONAL REGULATOR, MARR FAMILY"/>
    <property type="match status" value="1"/>
</dbReference>
<gene>
    <name evidence="5" type="ORF">CLV60_104490</name>
</gene>
<evidence type="ECO:0000256" key="2">
    <source>
        <dbReference type="ARBA" id="ARBA00023125"/>
    </source>
</evidence>
<dbReference type="GO" id="GO:0003677">
    <property type="term" value="F:DNA binding"/>
    <property type="evidence" value="ECO:0007669"/>
    <property type="project" value="UniProtKB-KW"/>
</dbReference>
<dbReference type="InterPro" id="IPR036390">
    <property type="entry name" value="WH_DNA-bd_sf"/>
</dbReference>
<dbReference type="AlphaFoldDB" id="A0A2P8G997"/>
<evidence type="ECO:0000313" key="6">
    <source>
        <dbReference type="Proteomes" id="UP000241964"/>
    </source>
</evidence>
<evidence type="ECO:0000256" key="1">
    <source>
        <dbReference type="ARBA" id="ARBA00023015"/>
    </source>
</evidence>
<dbReference type="SUPFAM" id="SSF46785">
    <property type="entry name" value="Winged helix' DNA-binding domain"/>
    <property type="match status" value="1"/>
</dbReference>
<sequence length="105" mass="12379">MPEADDLKYLRDTLHVMSGKWKLPIMLALSQGNLRFNQIKKYIPGITSRTLTRELRELEMNKIIIRKPHPEGFVGMEYEVTDYCRSFDPVISSMIEWGKRHRQAI</sequence>
<reference evidence="5 6" key="1">
    <citation type="submission" date="2018-03" db="EMBL/GenBank/DDBJ databases">
        <title>Genomic Encyclopedia of Archaeal and Bacterial Type Strains, Phase II (KMG-II): from individual species to whole genera.</title>
        <authorList>
            <person name="Goeker M."/>
        </authorList>
    </citation>
    <scope>NUCLEOTIDE SEQUENCE [LARGE SCALE GENOMIC DNA]</scope>
    <source>
        <strain evidence="5 6">DSM 29057</strain>
    </source>
</reference>
<comment type="caution">
    <text evidence="5">The sequence shown here is derived from an EMBL/GenBank/DDBJ whole genome shotgun (WGS) entry which is preliminary data.</text>
</comment>
<dbReference type="PANTHER" id="PTHR33204:SF29">
    <property type="entry name" value="TRANSCRIPTIONAL REGULATOR"/>
    <property type="match status" value="1"/>
</dbReference>
<dbReference type="PROSITE" id="PS51118">
    <property type="entry name" value="HTH_HXLR"/>
    <property type="match status" value="1"/>
</dbReference>
<feature type="domain" description="HTH hxlR-type" evidence="4">
    <location>
        <begin position="1"/>
        <end position="105"/>
    </location>
</feature>
<keyword evidence="2" id="KW-0238">DNA-binding</keyword>
<dbReference type="OrthoDB" id="769662at2"/>
<keyword evidence="6" id="KW-1185">Reference proteome</keyword>
<accession>A0A2P8G997</accession>
<dbReference type="Pfam" id="PF01638">
    <property type="entry name" value="HxlR"/>
    <property type="match status" value="1"/>
</dbReference>
<evidence type="ECO:0000256" key="3">
    <source>
        <dbReference type="ARBA" id="ARBA00023163"/>
    </source>
</evidence>
<dbReference type="RefSeq" id="WP_106595399.1">
    <property type="nucleotide sequence ID" value="NZ_PYAS01000004.1"/>
</dbReference>
<dbReference type="InterPro" id="IPR036388">
    <property type="entry name" value="WH-like_DNA-bd_sf"/>
</dbReference>
<keyword evidence="1" id="KW-0805">Transcription regulation</keyword>
<dbReference type="Gene3D" id="1.10.10.10">
    <property type="entry name" value="Winged helix-like DNA-binding domain superfamily/Winged helix DNA-binding domain"/>
    <property type="match status" value="1"/>
</dbReference>
<dbReference type="Proteomes" id="UP000241964">
    <property type="component" value="Unassembled WGS sequence"/>
</dbReference>
<name>A0A2P8G997_9BACT</name>
<protein>
    <submittedName>
        <fullName evidence="5">HxlR family transcriptional regulator</fullName>
    </submittedName>
</protein>
<organism evidence="5 6">
    <name type="scientific">Dyadobacter jiangsuensis</name>
    <dbReference type="NCBI Taxonomy" id="1591085"/>
    <lineage>
        <taxon>Bacteria</taxon>
        <taxon>Pseudomonadati</taxon>
        <taxon>Bacteroidota</taxon>
        <taxon>Cytophagia</taxon>
        <taxon>Cytophagales</taxon>
        <taxon>Spirosomataceae</taxon>
        <taxon>Dyadobacter</taxon>
    </lineage>
</organism>
<dbReference type="EMBL" id="PYAS01000004">
    <property type="protein sequence ID" value="PSL30547.1"/>
    <property type="molecule type" value="Genomic_DNA"/>
</dbReference>
<dbReference type="InterPro" id="IPR002577">
    <property type="entry name" value="HTH_HxlR"/>
</dbReference>
<evidence type="ECO:0000313" key="5">
    <source>
        <dbReference type="EMBL" id="PSL30547.1"/>
    </source>
</evidence>